<organism evidence="3 4">
    <name type="scientific">Seinonella peptonophila</name>
    <dbReference type="NCBI Taxonomy" id="112248"/>
    <lineage>
        <taxon>Bacteria</taxon>
        <taxon>Bacillati</taxon>
        <taxon>Bacillota</taxon>
        <taxon>Bacilli</taxon>
        <taxon>Bacillales</taxon>
        <taxon>Thermoactinomycetaceae</taxon>
        <taxon>Seinonella</taxon>
    </lineage>
</organism>
<comment type="similarity">
    <text evidence="1">Belongs to the AHA1 family.</text>
</comment>
<proteinExistence type="inferred from homology"/>
<evidence type="ECO:0000313" key="4">
    <source>
        <dbReference type="Proteomes" id="UP000184476"/>
    </source>
</evidence>
<dbReference type="OrthoDB" id="118413at2"/>
<evidence type="ECO:0000313" key="3">
    <source>
        <dbReference type="EMBL" id="SHF07843.1"/>
    </source>
</evidence>
<dbReference type="RefSeq" id="WP_073155091.1">
    <property type="nucleotide sequence ID" value="NZ_FQVL01000007.1"/>
</dbReference>
<dbReference type="InterPro" id="IPR013538">
    <property type="entry name" value="ASHA1/2-like_C"/>
</dbReference>
<protein>
    <submittedName>
        <fullName evidence="3">Uncharacterized conserved protein YndB, AHSA1/START domain</fullName>
    </submittedName>
</protein>
<feature type="domain" description="Activator of Hsp90 ATPase homologue 1/2-like C-terminal" evidence="2">
    <location>
        <begin position="18"/>
        <end position="151"/>
    </location>
</feature>
<dbReference type="EMBL" id="FQVL01000007">
    <property type="protein sequence ID" value="SHF07843.1"/>
    <property type="molecule type" value="Genomic_DNA"/>
</dbReference>
<reference evidence="3" key="1">
    <citation type="submission" date="2016-11" db="EMBL/GenBank/DDBJ databases">
        <authorList>
            <person name="Jaros S."/>
            <person name="Januszkiewicz K."/>
            <person name="Wedrychowicz H."/>
        </authorList>
    </citation>
    <scope>NUCLEOTIDE SEQUENCE [LARGE SCALE GENOMIC DNA]</scope>
    <source>
        <strain evidence="3">DSM 44666</strain>
    </source>
</reference>
<dbReference type="InterPro" id="IPR023393">
    <property type="entry name" value="START-like_dom_sf"/>
</dbReference>
<keyword evidence="4" id="KW-1185">Reference proteome</keyword>
<gene>
    <name evidence="3" type="ORF">SAMN05444392_10780</name>
</gene>
<dbReference type="STRING" id="112248.SAMN05444392_10780"/>
<sequence length="158" mass="17883">MTNDHTQELTLTRVFNQPREVVFKGWTNPRLFAQWWGPDGYGNKIYKLEPYPGGAIYLDMLAPDGTAYPYQGEFHEVDEPEKLVFSGGSFLDEEGKPQIKVRYTLLFEEYDTQTKLTLQISVLKSVPELLSAIKGITPGMNQSLNRLSSVLTSSETSE</sequence>
<dbReference type="Pfam" id="PF08327">
    <property type="entry name" value="AHSA1"/>
    <property type="match status" value="1"/>
</dbReference>
<dbReference type="Proteomes" id="UP000184476">
    <property type="component" value="Unassembled WGS sequence"/>
</dbReference>
<dbReference type="SUPFAM" id="SSF55961">
    <property type="entry name" value="Bet v1-like"/>
    <property type="match status" value="1"/>
</dbReference>
<dbReference type="AlphaFoldDB" id="A0A1M4YQ84"/>
<name>A0A1M4YQ84_9BACL</name>
<accession>A0A1M4YQ84</accession>
<dbReference type="Gene3D" id="3.30.530.20">
    <property type="match status" value="1"/>
</dbReference>
<evidence type="ECO:0000256" key="1">
    <source>
        <dbReference type="ARBA" id="ARBA00006817"/>
    </source>
</evidence>
<evidence type="ECO:0000259" key="2">
    <source>
        <dbReference type="Pfam" id="PF08327"/>
    </source>
</evidence>